<dbReference type="EMBL" id="CP048261">
    <property type="protein sequence ID" value="QST82473.1"/>
    <property type="molecule type" value="Genomic_DNA"/>
</dbReference>
<dbReference type="SUPFAM" id="SSF47413">
    <property type="entry name" value="lambda repressor-like DNA-binding domains"/>
    <property type="match status" value="1"/>
</dbReference>
<dbReference type="Pfam" id="PF19054">
    <property type="entry name" value="DUF5753"/>
    <property type="match status" value="1"/>
</dbReference>
<name>A0A8A1UPK0_STRR1</name>
<proteinExistence type="predicted"/>
<dbReference type="GeneID" id="66856689"/>
<reference evidence="2" key="2">
    <citation type="submission" date="2020-01" db="EMBL/GenBank/DDBJ databases">
        <authorList>
            <person name="Algora L."/>
            <person name="Schniete J.K."/>
            <person name="MacFadyen A."/>
            <person name="Hoskisson P.A."/>
            <person name="Hunter I.S."/>
            <person name="Herron P.R."/>
        </authorList>
    </citation>
    <scope>NUCLEOTIDE SEQUENCE</scope>
    <source>
        <strain evidence="2">ATCC 10970</strain>
    </source>
</reference>
<evidence type="ECO:0000259" key="1">
    <source>
        <dbReference type="PROSITE" id="PS50943"/>
    </source>
</evidence>
<evidence type="ECO:0000313" key="3">
    <source>
        <dbReference type="Proteomes" id="UP000011074"/>
    </source>
</evidence>
<sequence length="284" mass="32052">MPPRDNPTARQIRLGVELRKLRERAGRTAREAGGLLSTDAARISNIEAGRLGISEERIRRLTTFYQCDNEPLINALCEIAAERRGTHWFDDYRGILAPGWLDIAELELHATAVRSLQSTTMPGPFQTEAYARTLFEGVTPALPRNAVETRIEHRLKRRAIFVGPTATPYSAILHEAALRMRFGGRKATREQLEYLVEVSHMPTVSVRVIPFTNERFIEVTQPVMYAHGTVEQLDTVQIDAAFGGRFLDSEADLKKYNSLLNIAEHASLNETESRQFVHNIAKEM</sequence>
<dbReference type="InterPro" id="IPR001387">
    <property type="entry name" value="Cro/C1-type_HTH"/>
</dbReference>
<dbReference type="PROSITE" id="PS50943">
    <property type="entry name" value="HTH_CROC1"/>
    <property type="match status" value="1"/>
</dbReference>
<dbReference type="Pfam" id="PF13560">
    <property type="entry name" value="HTH_31"/>
    <property type="match status" value="1"/>
</dbReference>
<dbReference type="InterPro" id="IPR010982">
    <property type="entry name" value="Lambda_DNA-bd_dom_sf"/>
</dbReference>
<reference evidence="2" key="3">
    <citation type="journal article" date="2021" name="bioRxiv">
        <title>Bilateral symmetry of linear streptomycete chromosomes.</title>
        <authorList>
            <person name="Algora-Gallardo L."/>
            <person name="Schniete J.K."/>
            <person name="Mark D.R."/>
            <person name="Hunter I.S."/>
            <person name="Herron P.R."/>
        </authorList>
    </citation>
    <scope>NUCLEOTIDE SEQUENCE</scope>
    <source>
        <strain evidence="2">ATCC 10970</strain>
    </source>
</reference>
<gene>
    <name evidence="2" type="ORF">SRIM_021980</name>
</gene>
<dbReference type="RefSeq" id="WP_030185576.1">
    <property type="nucleotide sequence ID" value="NZ_CP048261.1"/>
</dbReference>
<dbReference type="Gene3D" id="1.10.260.40">
    <property type="entry name" value="lambda repressor-like DNA-binding domains"/>
    <property type="match status" value="1"/>
</dbReference>
<dbReference type="Proteomes" id="UP000011074">
    <property type="component" value="Chromosome"/>
</dbReference>
<dbReference type="SMART" id="SM00530">
    <property type="entry name" value="HTH_XRE"/>
    <property type="match status" value="1"/>
</dbReference>
<feature type="domain" description="HTH cro/C1-type" evidence="1">
    <location>
        <begin position="18"/>
        <end position="72"/>
    </location>
</feature>
<dbReference type="InterPro" id="IPR043917">
    <property type="entry name" value="DUF5753"/>
</dbReference>
<dbReference type="GO" id="GO:0003677">
    <property type="term" value="F:DNA binding"/>
    <property type="evidence" value="ECO:0007669"/>
    <property type="project" value="InterPro"/>
</dbReference>
<dbReference type="CDD" id="cd00093">
    <property type="entry name" value="HTH_XRE"/>
    <property type="match status" value="1"/>
</dbReference>
<protein>
    <submittedName>
        <fullName evidence="2">Helix-turn-helix domain-containing protein</fullName>
    </submittedName>
</protein>
<organism evidence="2 3">
    <name type="scientific">Streptomyces rimosus subsp. rimosus (strain ATCC 10970 / DSM 40260 / JCM 4667 / NRRL 2234)</name>
    <dbReference type="NCBI Taxonomy" id="1265868"/>
    <lineage>
        <taxon>Bacteria</taxon>
        <taxon>Bacillati</taxon>
        <taxon>Actinomycetota</taxon>
        <taxon>Actinomycetes</taxon>
        <taxon>Kitasatosporales</taxon>
        <taxon>Streptomycetaceae</taxon>
        <taxon>Streptomyces</taxon>
    </lineage>
</organism>
<dbReference type="AlphaFoldDB" id="A0A8A1UPK0"/>
<evidence type="ECO:0000313" key="2">
    <source>
        <dbReference type="EMBL" id="QST82473.1"/>
    </source>
</evidence>
<accession>A0A8A1UPK0</accession>
<reference evidence="2" key="1">
    <citation type="submission" date="2012-12" db="EMBL/GenBank/DDBJ databases">
        <authorList>
            <person name="Pethick F.E."/>
            <person name="MacFadyen A.C."/>
            <person name="Tang Z."/>
            <person name="Sangal V."/>
            <person name="Tze-Tze L."/>
            <person name="Chu J."/>
            <person name="Guo M."/>
            <person name="Kirby R."/>
            <person name="Hoskisson P.A."/>
            <person name="Herron P.R."/>
            <person name="Hunter I.S."/>
        </authorList>
    </citation>
    <scope>NUCLEOTIDE SEQUENCE</scope>
    <source>
        <strain evidence="2">ATCC 10970</strain>
    </source>
</reference>